<proteinExistence type="predicted"/>
<organism evidence="2 3">
    <name type="scientific">Aspergillus niger</name>
    <dbReference type="NCBI Taxonomy" id="5061"/>
    <lineage>
        <taxon>Eukaryota</taxon>
        <taxon>Fungi</taxon>
        <taxon>Dikarya</taxon>
        <taxon>Ascomycota</taxon>
        <taxon>Pezizomycotina</taxon>
        <taxon>Eurotiomycetes</taxon>
        <taxon>Eurotiomycetidae</taxon>
        <taxon>Eurotiales</taxon>
        <taxon>Aspergillaceae</taxon>
        <taxon>Aspergillus</taxon>
        <taxon>Aspergillus subgen. Circumdati</taxon>
    </lineage>
</organism>
<sequence length="373" mass="41994">MRLSNWRGIFGNADDSSEIFVKALEDEFEEVETHIVDVALLFRACKPRLARSPIFPQLADPSVSFLLQDLNRESKRHQGYVYGYPEDEVVIRRPGFATGILPQASSIPNLLIDMEENPCQIQSGLGTNDLSTPLILFHDAGGTVFPYFCLGDLHRPLYGISNSHFDQGGKWDHGIRQMGVVYSHLLRSVIKSGDVILGGWSLGGCVALEVASRLMKLPQYTVQGVIMIDSVFPTSKVTDRYPRTIAEVAASFQLPTRMSDARRVQAQQCILYAHEMQRDWRPPLFPSGLPPTVLIRAADPVHLDPDAKPHYLDLIRNWAYLGWEEYDRSFIQSCLVIPGNHFTIFDDPHCHQTTTKIREACAILARPQQPNPE</sequence>
<dbReference type="Gene3D" id="3.40.50.1820">
    <property type="entry name" value="alpha/beta hydrolase"/>
    <property type="match status" value="1"/>
</dbReference>
<name>A0A9W6A4K4_ASPNG</name>
<comment type="caution">
    <text evidence="2">The sequence shown here is derived from an EMBL/GenBank/DDBJ whole genome shotgun (WGS) entry which is preliminary data.</text>
</comment>
<reference evidence="2" key="1">
    <citation type="submission" date="2022-07" db="EMBL/GenBank/DDBJ databases">
        <title>Taxonomy of Aspergillus series Nigri: significant species reduction supported by multi-species coalescent approaches.</title>
        <authorList>
            <person name="Bian C."/>
            <person name="Kusuya Y."/>
            <person name="Sklenar F."/>
            <person name="D'hooge E."/>
            <person name="Yaguchi T."/>
            <person name="Takahashi H."/>
            <person name="Hubka V."/>
        </authorList>
    </citation>
    <scope>NUCLEOTIDE SEQUENCE</scope>
    <source>
        <strain evidence="2">IFM 63604</strain>
    </source>
</reference>
<dbReference type="InterPro" id="IPR001031">
    <property type="entry name" value="Thioesterase"/>
</dbReference>
<dbReference type="SUPFAM" id="SSF53474">
    <property type="entry name" value="alpha/beta-Hydrolases"/>
    <property type="match status" value="1"/>
</dbReference>
<accession>A0A9W6A4K4</accession>
<evidence type="ECO:0000313" key="2">
    <source>
        <dbReference type="EMBL" id="GLA50984.1"/>
    </source>
</evidence>
<evidence type="ECO:0000313" key="3">
    <source>
        <dbReference type="Proteomes" id="UP001144191"/>
    </source>
</evidence>
<dbReference type="InterPro" id="IPR029058">
    <property type="entry name" value="AB_hydrolase_fold"/>
</dbReference>
<dbReference type="EMBL" id="BRPB01000044">
    <property type="protein sequence ID" value="GLA50984.1"/>
    <property type="molecule type" value="Genomic_DNA"/>
</dbReference>
<dbReference type="Proteomes" id="UP001144191">
    <property type="component" value="Unassembled WGS sequence"/>
</dbReference>
<protein>
    <submittedName>
        <fullName evidence="2">PKS/NRPS-like protein biosynthetic cluster</fullName>
    </submittedName>
</protein>
<evidence type="ECO:0000259" key="1">
    <source>
        <dbReference type="Pfam" id="PF00975"/>
    </source>
</evidence>
<gene>
    <name evidence="2" type="ORF">AnigIFM63604_007310</name>
</gene>
<dbReference type="AlphaFoldDB" id="A0A9W6A4K4"/>
<dbReference type="Pfam" id="PF00975">
    <property type="entry name" value="Thioesterase"/>
    <property type="match status" value="1"/>
</dbReference>
<feature type="domain" description="Thioesterase" evidence="1">
    <location>
        <begin position="133"/>
        <end position="250"/>
    </location>
</feature>